<name>A0AAN7LEH6_TRANT</name>
<gene>
    <name evidence="1" type="ORF">SAY86_007163</name>
</gene>
<dbReference type="PANTHER" id="PTHR33526:SF4">
    <property type="entry name" value="OS07G0123800 PROTEIN"/>
    <property type="match status" value="1"/>
</dbReference>
<dbReference type="PIRSF" id="PIRSF031279">
    <property type="entry name" value="UCP031279"/>
    <property type="match status" value="1"/>
</dbReference>
<accession>A0AAN7LEH6</accession>
<keyword evidence="2" id="KW-1185">Reference proteome</keyword>
<dbReference type="InterPro" id="IPR016972">
    <property type="entry name" value="UCP031279"/>
</dbReference>
<dbReference type="AlphaFoldDB" id="A0AAN7LEH6"/>
<sequence length="158" mass="17701">MASKSKKQKLIIRLLKAPFQILARAGDFYVRGLTECSGHMGMVCPTGQVIATLPRSYSVSSSHDDDFRELVRAASTKSLNSVRKHEQRQQQQPPPLKLVLPRSFSSGIGRIDEEKASEFGDEEVARPAGAVYRRSRSCAVYRRSSAGLPWSRWNKTIH</sequence>
<dbReference type="EMBL" id="JAXQNO010000015">
    <property type="protein sequence ID" value="KAK4782789.1"/>
    <property type="molecule type" value="Genomic_DNA"/>
</dbReference>
<proteinExistence type="predicted"/>
<dbReference type="PANTHER" id="PTHR33526">
    <property type="entry name" value="OS07G0123800 PROTEIN"/>
    <property type="match status" value="1"/>
</dbReference>
<dbReference type="Proteomes" id="UP001346149">
    <property type="component" value="Unassembled WGS sequence"/>
</dbReference>
<evidence type="ECO:0000313" key="1">
    <source>
        <dbReference type="EMBL" id="KAK4782789.1"/>
    </source>
</evidence>
<evidence type="ECO:0000313" key="2">
    <source>
        <dbReference type="Proteomes" id="UP001346149"/>
    </source>
</evidence>
<protein>
    <submittedName>
        <fullName evidence="1">Uncharacterized protein</fullName>
    </submittedName>
</protein>
<comment type="caution">
    <text evidence="1">The sequence shown here is derived from an EMBL/GenBank/DDBJ whole genome shotgun (WGS) entry which is preliminary data.</text>
</comment>
<organism evidence="1 2">
    <name type="scientific">Trapa natans</name>
    <name type="common">Water chestnut</name>
    <dbReference type="NCBI Taxonomy" id="22666"/>
    <lineage>
        <taxon>Eukaryota</taxon>
        <taxon>Viridiplantae</taxon>
        <taxon>Streptophyta</taxon>
        <taxon>Embryophyta</taxon>
        <taxon>Tracheophyta</taxon>
        <taxon>Spermatophyta</taxon>
        <taxon>Magnoliopsida</taxon>
        <taxon>eudicotyledons</taxon>
        <taxon>Gunneridae</taxon>
        <taxon>Pentapetalae</taxon>
        <taxon>rosids</taxon>
        <taxon>malvids</taxon>
        <taxon>Myrtales</taxon>
        <taxon>Lythraceae</taxon>
        <taxon>Trapa</taxon>
    </lineage>
</organism>
<reference evidence="1 2" key="1">
    <citation type="journal article" date="2023" name="Hortic Res">
        <title>Pangenome of water caltrop reveals structural variations and asymmetric subgenome divergence after allopolyploidization.</title>
        <authorList>
            <person name="Zhang X."/>
            <person name="Chen Y."/>
            <person name="Wang L."/>
            <person name="Yuan Y."/>
            <person name="Fang M."/>
            <person name="Shi L."/>
            <person name="Lu R."/>
            <person name="Comes H.P."/>
            <person name="Ma Y."/>
            <person name="Chen Y."/>
            <person name="Huang G."/>
            <person name="Zhou Y."/>
            <person name="Zheng Z."/>
            <person name="Qiu Y."/>
        </authorList>
    </citation>
    <scope>NUCLEOTIDE SEQUENCE [LARGE SCALE GENOMIC DNA]</scope>
    <source>
        <strain evidence="1">F231</strain>
    </source>
</reference>